<evidence type="ECO:0000313" key="2">
    <source>
        <dbReference type="Proteomes" id="UP001589865"/>
    </source>
</evidence>
<gene>
    <name evidence="1" type="ORF">ACFFGY_16055</name>
</gene>
<dbReference type="EMBL" id="JBHLUN010000010">
    <property type="protein sequence ID" value="MFC0409767.1"/>
    <property type="molecule type" value="Genomic_DNA"/>
</dbReference>
<accession>A0ABV6JVM3</accession>
<dbReference type="RefSeq" id="WP_377045511.1">
    <property type="nucleotide sequence ID" value="NZ_JBHLUN010000010.1"/>
</dbReference>
<dbReference type="Gene3D" id="3.90.580.10">
    <property type="entry name" value="Zinc finger, CHC2-type domain"/>
    <property type="match status" value="1"/>
</dbReference>
<protein>
    <recommendedName>
        <fullName evidence="3">Zinc finger CHC2-type domain-containing protein</fullName>
    </recommendedName>
</protein>
<dbReference type="SUPFAM" id="SSF57783">
    <property type="entry name" value="Zinc beta-ribbon"/>
    <property type="match status" value="1"/>
</dbReference>
<evidence type="ECO:0000313" key="1">
    <source>
        <dbReference type="EMBL" id="MFC0409767.1"/>
    </source>
</evidence>
<proteinExistence type="predicted"/>
<sequence>MTTHHPGSDARQIVLPRTASIDFATIHQAALPHLEALCARWLPGGRRQGSEWACGSLAGESGSSCKVNLRTGRWADFATNKKGGDVISLAAAIHRISQAEAARNIATMLGIPAGGQKHV</sequence>
<reference evidence="1 2" key="1">
    <citation type="submission" date="2024-09" db="EMBL/GenBank/DDBJ databases">
        <authorList>
            <person name="Sun Q."/>
            <person name="Mori K."/>
        </authorList>
    </citation>
    <scope>NUCLEOTIDE SEQUENCE [LARGE SCALE GENOMIC DNA]</scope>
    <source>
        <strain evidence="1 2">TBRC 5777</strain>
    </source>
</reference>
<organism evidence="1 2">
    <name type="scientific">Roseomonas elaeocarpi</name>
    <dbReference type="NCBI Taxonomy" id="907779"/>
    <lineage>
        <taxon>Bacteria</taxon>
        <taxon>Pseudomonadati</taxon>
        <taxon>Pseudomonadota</taxon>
        <taxon>Alphaproteobacteria</taxon>
        <taxon>Acetobacterales</taxon>
        <taxon>Roseomonadaceae</taxon>
        <taxon>Roseomonas</taxon>
    </lineage>
</organism>
<dbReference type="InterPro" id="IPR036977">
    <property type="entry name" value="DNA_primase_Znf_CHC2"/>
</dbReference>
<comment type="caution">
    <text evidence="1">The sequence shown here is derived from an EMBL/GenBank/DDBJ whole genome shotgun (WGS) entry which is preliminary data.</text>
</comment>
<keyword evidence="2" id="KW-1185">Reference proteome</keyword>
<name>A0ABV6JVM3_9PROT</name>
<evidence type="ECO:0008006" key="3">
    <source>
        <dbReference type="Google" id="ProtNLM"/>
    </source>
</evidence>
<dbReference type="Proteomes" id="UP001589865">
    <property type="component" value="Unassembled WGS sequence"/>
</dbReference>